<dbReference type="EMBL" id="ML992675">
    <property type="protein sequence ID" value="KAF2211798.1"/>
    <property type="molecule type" value="Genomic_DNA"/>
</dbReference>
<feature type="region of interest" description="Disordered" evidence="1">
    <location>
        <begin position="349"/>
        <end position="371"/>
    </location>
</feature>
<dbReference type="Proteomes" id="UP000799539">
    <property type="component" value="Unassembled WGS sequence"/>
</dbReference>
<accession>A0A6A6FEZ0</accession>
<evidence type="ECO:0000313" key="3">
    <source>
        <dbReference type="Proteomes" id="UP000799539"/>
    </source>
</evidence>
<reference evidence="2" key="1">
    <citation type="journal article" date="2020" name="Stud. Mycol.">
        <title>101 Dothideomycetes genomes: a test case for predicting lifestyles and emergence of pathogens.</title>
        <authorList>
            <person name="Haridas S."/>
            <person name="Albert R."/>
            <person name="Binder M."/>
            <person name="Bloem J."/>
            <person name="Labutti K."/>
            <person name="Salamov A."/>
            <person name="Andreopoulos B."/>
            <person name="Baker S."/>
            <person name="Barry K."/>
            <person name="Bills G."/>
            <person name="Bluhm B."/>
            <person name="Cannon C."/>
            <person name="Castanera R."/>
            <person name="Culley D."/>
            <person name="Daum C."/>
            <person name="Ezra D."/>
            <person name="Gonzalez J."/>
            <person name="Henrissat B."/>
            <person name="Kuo A."/>
            <person name="Liang C."/>
            <person name="Lipzen A."/>
            <person name="Lutzoni F."/>
            <person name="Magnuson J."/>
            <person name="Mondo S."/>
            <person name="Nolan M."/>
            <person name="Ohm R."/>
            <person name="Pangilinan J."/>
            <person name="Park H.-J."/>
            <person name="Ramirez L."/>
            <person name="Alfaro M."/>
            <person name="Sun H."/>
            <person name="Tritt A."/>
            <person name="Yoshinaga Y."/>
            <person name="Zwiers L.-H."/>
            <person name="Turgeon B."/>
            <person name="Goodwin S."/>
            <person name="Spatafora J."/>
            <person name="Crous P."/>
            <person name="Grigoriev I."/>
        </authorList>
    </citation>
    <scope>NUCLEOTIDE SEQUENCE</scope>
    <source>
        <strain evidence="2">SCOH1-5</strain>
    </source>
</reference>
<evidence type="ECO:0000256" key="1">
    <source>
        <dbReference type="SAM" id="MobiDB-lite"/>
    </source>
</evidence>
<feature type="compositionally biased region" description="Polar residues" evidence="1">
    <location>
        <begin position="400"/>
        <end position="413"/>
    </location>
</feature>
<proteinExistence type="predicted"/>
<feature type="region of interest" description="Disordered" evidence="1">
    <location>
        <begin position="387"/>
        <end position="455"/>
    </location>
</feature>
<name>A0A6A6FEZ0_9PEZI</name>
<feature type="compositionally biased region" description="Basic and acidic residues" evidence="1">
    <location>
        <begin position="355"/>
        <end position="364"/>
    </location>
</feature>
<gene>
    <name evidence="2" type="ORF">CERZMDRAFT_98230</name>
</gene>
<evidence type="ECO:0000313" key="2">
    <source>
        <dbReference type="EMBL" id="KAF2211798.1"/>
    </source>
</evidence>
<organism evidence="2 3">
    <name type="scientific">Cercospora zeae-maydis SCOH1-5</name>
    <dbReference type="NCBI Taxonomy" id="717836"/>
    <lineage>
        <taxon>Eukaryota</taxon>
        <taxon>Fungi</taxon>
        <taxon>Dikarya</taxon>
        <taxon>Ascomycota</taxon>
        <taxon>Pezizomycotina</taxon>
        <taxon>Dothideomycetes</taxon>
        <taxon>Dothideomycetidae</taxon>
        <taxon>Mycosphaerellales</taxon>
        <taxon>Mycosphaerellaceae</taxon>
        <taxon>Cercospora</taxon>
    </lineage>
</organism>
<dbReference type="AlphaFoldDB" id="A0A6A6FEZ0"/>
<keyword evidence="3" id="KW-1185">Reference proteome</keyword>
<protein>
    <submittedName>
        <fullName evidence="2">Uncharacterized protein</fullName>
    </submittedName>
</protein>
<sequence length="455" mass="50694">MDVTMTDEPPETRQDSAQPISLAIERHTAHTSSSFIDSGETSPQSTDITINNDQFLQKPMAVLGRTSLWNVPAIYKYRPEQAKDIPAAAKVHAMSIHRIEKHWRNVKVAATGCLPPELESKTPYSLAMLTRLDKLAYLTAKKHGEALGLLRYVYTERRAVEQAIGGPKLPSRISTVPSEIWKQNKAQVVESRIWENREGLILRDVDRAVATTLAEGKKGINEKRLFVREGEGRRDAKKRVRRERKLEKREVERVVGKVVGLKMLESCRGAGDENGGKLDKSQKEYQEVEKLLGRSLRKGERRQIGRTRKKIVASVAAGSGGNGELTYSLASSGQGGSIFIVRGPAGYGEEDDYNDSEKKMKATEKTPAMSEEGRKFLQEHKYVDNLSLQDPLRQKGPALGQTTRDTIQHTDTGIETGEFKDTEESLSSAMRDHSISPSKIANDGERVGDTKMQLD</sequence>
<dbReference type="OrthoDB" id="3645608at2759"/>
<feature type="compositionally biased region" description="Basic and acidic residues" evidence="1">
    <location>
        <begin position="442"/>
        <end position="455"/>
    </location>
</feature>